<reference evidence="1 2" key="1">
    <citation type="submission" date="2019-03" db="EMBL/GenBank/DDBJ databases">
        <title>First draft genome of Liparis tanakae, snailfish: a comprehensive survey of snailfish specific genes.</title>
        <authorList>
            <person name="Kim W."/>
            <person name="Song I."/>
            <person name="Jeong J.-H."/>
            <person name="Kim D."/>
            <person name="Kim S."/>
            <person name="Ryu S."/>
            <person name="Song J.Y."/>
            <person name="Lee S.K."/>
        </authorList>
    </citation>
    <scope>NUCLEOTIDE SEQUENCE [LARGE SCALE GENOMIC DNA]</scope>
    <source>
        <tissue evidence="1">Muscle</tissue>
    </source>
</reference>
<dbReference type="Proteomes" id="UP000314294">
    <property type="component" value="Unassembled WGS sequence"/>
</dbReference>
<protein>
    <submittedName>
        <fullName evidence="1">Uncharacterized protein</fullName>
    </submittedName>
</protein>
<proteinExistence type="predicted"/>
<keyword evidence="2" id="KW-1185">Reference proteome</keyword>
<dbReference type="AlphaFoldDB" id="A0A4Z2F6I0"/>
<accession>A0A4Z2F6I0</accession>
<name>A0A4Z2F6I0_9TELE</name>
<gene>
    <name evidence="1" type="ORF">EYF80_053162</name>
</gene>
<dbReference type="EMBL" id="SRLO01001587">
    <property type="protein sequence ID" value="TNN36665.1"/>
    <property type="molecule type" value="Genomic_DNA"/>
</dbReference>
<comment type="caution">
    <text evidence="1">The sequence shown here is derived from an EMBL/GenBank/DDBJ whole genome shotgun (WGS) entry which is preliminary data.</text>
</comment>
<organism evidence="1 2">
    <name type="scientific">Liparis tanakae</name>
    <name type="common">Tanaka's snailfish</name>
    <dbReference type="NCBI Taxonomy" id="230148"/>
    <lineage>
        <taxon>Eukaryota</taxon>
        <taxon>Metazoa</taxon>
        <taxon>Chordata</taxon>
        <taxon>Craniata</taxon>
        <taxon>Vertebrata</taxon>
        <taxon>Euteleostomi</taxon>
        <taxon>Actinopterygii</taxon>
        <taxon>Neopterygii</taxon>
        <taxon>Teleostei</taxon>
        <taxon>Neoteleostei</taxon>
        <taxon>Acanthomorphata</taxon>
        <taxon>Eupercaria</taxon>
        <taxon>Perciformes</taxon>
        <taxon>Cottioidei</taxon>
        <taxon>Cottales</taxon>
        <taxon>Liparidae</taxon>
        <taxon>Liparis</taxon>
    </lineage>
</organism>
<sequence>MSPTRRGLLLTAAGRDDADMGEVYACLLRLKFRLPGRLQHRLWEKGCLSSSSAPGRCLASTKMQLTKSRAESEVCEGSSGLVGCVAILNIAAMASYSAHGGFSVSISTTGVPVTERMPVPDMQMVCSLLLAPKSPSFTLPSESRRMLAPESHGACM</sequence>
<evidence type="ECO:0000313" key="1">
    <source>
        <dbReference type="EMBL" id="TNN36665.1"/>
    </source>
</evidence>
<evidence type="ECO:0000313" key="2">
    <source>
        <dbReference type="Proteomes" id="UP000314294"/>
    </source>
</evidence>